<dbReference type="EMBL" id="LAZR01019720">
    <property type="protein sequence ID" value="KKL91476.1"/>
    <property type="molecule type" value="Genomic_DNA"/>
</dbReference>
<sequence length="93" mass="10933">MVISFMVDKARKHLEEHGFVYTLRPQFRKTGKNCYNHFRGDTEKGDVYIELVGNYEGKEGLLNGYVYGSGFNTLKEWLEKAKKSRYLYDVKLL</sequence>
<protein>
    <submittedName>
        <fullName evidence="1">Uncharacterized protein</fullName>
    </submittedName>
</protein>
<comment type="caution">
    <text evidence="1">The sequence shown here is derived from an EMBL/GenBank/DDBJ whole genome shotgun (WGS) entry which is preliminary data.</text>
</comment>
<proteinExistence type="predicted"/>
<dbReference type="AlphaFoldDB" id="A0A0F9GLU4"/>
<gene>
    <name evidence="1" type="ORF">LCGC14_1894310</name>
</gene>
<evidence type="ECO:0000313" key="1">
    <source>
        <dbReference type="EMBL" id="KKL91476.1"/>
    </source>
</evidence>
<accession>A0A0F9GLU4</accession>
<organism evidence="1">
    <name type="scientific">marine sediment metagenome</name>
    <dbReference type="NCBI Taxonomy" id="412755"/>
    <lineage>
        <taxon>unclassified sequences</taxon>
        <taxon>metagenomes</taxon>
        <taxon>ecological metagenomes</taxon>
    </lineage>
</organism>
<name>A0A0F9GLU4_9ZZZZ</name>
<reference evidence="1" key="1">
    <citation type="journal article" date="2015" name="Nature">
        <title>Complex archaea that bridge the gap between prokaryotes and eukaryotes.</title>
        <authorList>
            <person name="Spang A."/>
            <person name="Saw J.H."/>
            <person name="Jorgensen S.L."/>
            <person name="Zaremba-Niedzwiedzka K."/>
            <person name="Martijn J."/>
            <person name="Lind A.E."/>
            <person name="van Eijk R."/>
            <person name="Schleper C."/>
            <person name="Guy L."/>
            <person name="Ettema T.J."/>
        </authorList>
    </citation>
    <scope>NUCLEOTIDE SEQUENCE</scope>
</reference>